<evidence type="ECO:0000313" key="2">
    <source>
        <dbReference type="Proteomes" id="UP000287447"/>
    </source>
</evidence>
<dbReference type="RefSeq" id="WP_127766233.1">
    <property type="nucleotide sequence ID" value="NZ_SADE01000002.1"/>
</dbReference>
<evidence type="ECO:0008006" key="3">
    <source>
        <dbReference type="Google" id="ProtNLM"/>
    </source>
</evidence>
<dbReference type="Gene3D" id="3.40.50.11190">
    <property type="match status" value="1"/>
</dbReference>
<dbReference type="EMBL" id="SADE01000002">
    <property type="protein sequence ID" value="RVU36757.1"/>
    <property type="molecule type" value="Genomic_DNA"/>
</dbReference>
<dbReference type="OrthoDB" id="9788924at2"/>
<proteinExistence type="predicted"/>
<dbReference type="Gene3D" id="3.40.50.2000">
    <property type="entry name" value="Glycogen Phosphorylase B"/>
    <property type="match status" value="1"/>
</dbReference>
<name>A0A437QQM6_9PROT</name>
<dbReference type="Proteomes" id="UP000287447">
    <property type="component" value="Unassembled WGS sequence"/>
</dbReference>
<reference evidence="2" key="1">
    <citation type="submission" date="2019-01" db="EMBL/GenBank/DDBJ databases">
        <title>Gri0909 isolated from a small marine red alga.</title>
        <authorList>
            <person name="Kim J."/>
            <person name="Jeong S.E."/>
            <person name="Jeon C.O."/>
        </authorList>
    </citation>
    <scope>NUCLEOTIDE SEQUENCE [LARGE SCALE GENOMIC DNA]</scope>
    <source>
        <strain evidence="2">Gri0909</strain>
    </source>
</reference>
<dbReference type="SUPFAM" id="SSF53756">
    <property type="entry name" value="UDP-Glycosyltransferase/glycogen phosphorylase"/>
    <property type="match status" value="1"/>
</dbReference>
<keyword evidence="2" id="KW-1185">Reference proteome</keyword>
<dbReference type="AlphaFoldDB" id="A0A437QQM6"/>
<evidence type="ECO:0000313" key="1">
    <source>
        <dbReference type="EMBL" id="RVU36757.1"/>
    </source>
</evidence>
<accession>A0A437QQM6</accession>
<organism evidence="1 2">
    <name type="scientific">Hwanghaeella grinnelliae</name>
    <dbReference type="NCBI Taxonomy" id="2500179"/>
    <lineage>
        <taxon>Bacteria</taxon>
        <taxon>Pseudomonadati</taxon>
        <taxon>Pseudomonadota</taxon>
        <taxon>Alphaproteobacteria</taxon>
        <taxon>Rhodospirillales</taxon>
        <taxon>Rhodospirillaceae</taxon>
        <taxon>Hwanghaeella</taxon>
    </lineage>
</organism>
<comment type="caution">
    <text evidence="1">The sequence shown here is derived from an EMBL/GenBank/DDBJ whole genome shotgun (WGS) entry which is preliminary data.</text>
</comment>
<gene>
    <name evidence="1" type="ORF">EOI86_16460</name>
</gene>
<sequence length="319" mass="33672">MGLGHFSRSSRLAAVLSARGHTVRVAVRGVPSPKPVAGARVEGFPGDLTDAELAEALGRDAVWDWAIVDGYGLAKEGWPARKVLAIDDLGDAVFHADAILNQNTNRNLYTGQEWRKPAVLNGPAFALLDPSYTAIAASNPLSAGTRNLLVTLGASDPQNWTRRVLEDCEGLPQDWTVTVVIGPFFKHEATLPASLPAARLDYVHAPDGLQTLLEWATLVVTSASVTAFEACAAGRPVIAVQTNAAQHFLMETVVSSGAGRAFEPGCLPGTIQTIMNADVAAAMRDRAMNLVDGLGLVRVAEWLENQLDAQPAPNGAGIG</sequence>
<protein>
    <recommendedName>
        <fullName evidence="3">Glycosyl transferase family 28 C-terminal domain-containing protein</fullName>
    </recommendedName>
</protein>